<keyword evidence="1" id="KW-0812">Transmembrane</keyword>
<dbReference type="EMBL" id="SMDR01000002">
    <property type="protein sequence ID" value="TNJ33932.1"/>
    <property type="molecule type" value="Genomic_DNA"/>
</dbReference>
<feature type="transmembrane region" description="Helical" evidence="1">
    <location>
        <begin position="69"/>
        <end position="94"/>
    </location>
</feature>
<dbReference type="AlphaFoldDB" id="A0A5C4RSF5"/>
<feature type="transmembrane region" description="Helical" evidence="1">
    <location>
        <begin position="106"/>
        <end position="127"/>
    </location>
</feature>
<proteinExistence type="predicted"/>
<keyword evidence="1" id="KW-1133">Transmembrane helix</keyword>
<keyword evidence="3" id="KW-1185">Reference proteome</keyword>
<dbReference type="OrthoDB" id="6058073at2"/>
<feature type="transmembrane region" description="Helical" evidence="1">
    <location>
        <begin position="133"/>
        <end position="153"/>
    </location>
</feature>
<gene>
    <name evidence="2" type="ORF">E1B00_11435</name>
</gene>
<organism evidence="2 3">
    <name type="scientific">Arenimonas terrae</name>
    <dbReference type="NCBI Taxonomy" id="2546226"/>
    <lineage>
        <taxon>Bacteria</taxon>
        <taxon>Pseudomonadati</taxon>
        <taxon>Pseudomonadota</taxon>
        <taxon>Gammaproteobacteria</taxon>
        <taxon>Lysobacterales</taxon>
        <taxon>Lysobacteraceae</taxon>
        <taxon>Arenimonas</taxon>
    </lineage>
</organism>
<protein>
    <recommendedName>
        <fullName evidence="4">DUF998 domain-containing protein</fullName>
    </recommendedName>
</protein>
<keyword evidence="1" id="KW-0472">Membrane</keyword>
<name>A0A5C4RSF5_9GAMM</name>
<reference evidence="2 3" key="1">
    <citation type="submission" date="2019-03" db="EMBL/GenBank/DDBJ databases">
        <title>Arenimonas daejeonensis sp. nov., isolated from compost.</title>
        <authorList>
            <person name="Jeon C.O."/>
        </authorList>
    </citation>
    <scope>NUCLEOTIDE SEQUENCE [LARGE SCALE GENOMIC DNA]</scope>
    <source>
        <strain evidence="2 3">R29</strain>
    </source>
</reference>
<feature type="transmembrane region" description="Helical" evidence="1">
    <location>
        <begin position="26"/>
        <end position="49"/>
    </location>
</feature>
<sequence length="162" mass="17093">MIALWLALAEWTAWRGTALARIAEKLYGLGAIAMIGAALINGFAIDHYASSALQGGPDALRDAARVMPLAWSLNQTLAGFGVFALSGGIVAWSIDLWRGPGVLARVAATYGVVVMLGLCATFAFSAFELDVTGMAAVVLAQAFWYVTTGIVSWRHATFLGKN</sequence>
<evidence type="ECO:0000313" key="3">
    <source>
        <dbReference type="Proteomes" id="UP000305760"/>
    </source>
</evidence>
<evidence type="ECO:0000256" key="1">
    <source>
        <dbReference type="SAM" id="Phobius"/>
    </source>
</evidence>
<evidence type="ECO:0008006" key="4">
    <source>
        <dbReference type="Google" id="ProtNLM"/>
    </source>
</evidence>
<evidence type="ECO:0000313" key="2">
    <source>
        <dbReference type="EMBL" id="TNJ33932.1"/>
    </source>
</evidence>
<comment type="caution">
    <text evidence="2">The sequence shown here is derived from an EMBL/GenBank/DDBJ whole genome shotgun (WGS) entry which is preliminary data.</text>
</comment>
<accession>A0A5C4RSF5</accession>
<dbReference type="Proteomes" id="UP000305760">
    <property type="component" value="Unassembled WGS sequence"/>
</dbReference>